<evidence type="ECO:0000256" key="4">
    <source>
        <dbReference type="ARBA" id="ARBA00023242"/>
    </source>
</evidence>
<dbReference type="GO" id="GO:0000387">
    <property type="term" value="P:spliceosomal snRNP assembly"/>
    <property type="evidence" value="ECO:0007669"/>
    <property type="project" value="TreeGrafter"/>
</dbReference>
<keyword evidence="4" id="KW-0539">Nucleus</keyword>
<sequence>MRATTTIRSPPFVNDYVSLEQYQAQTPASFAVGRAILHSHIEGATASIPESQRGSLALFPADMAATGQSTLEQKVDLFVNSENLTIFSSAAEVGVSIPYPSISIHAVKQVDGKHVIWMQLELNDGGANDDDFTTVELTIFPASVDSHDPSLQELYEAISACSNLHPNPNDDDSDEEKDHDGIIFDMGAEHEPLDGFIGVLRGTDDGSLPPPVPGSGGWITADNAHEFFDNEGNWIGHGDDDDAELGEGAGRVRLHAELEPTTNGHGSNGVQDNKRAKDGNLEARRYHGQSSGSGQKGVHYFVLFLLSQVKKKMVSAGG</sequence>
<evidence type="ECO:0000313" key="5">
    <source>
        <dbReference type="EMBL" id="PFH58366.1"/>
    </source>
</evidence>
<reference evidence="5 6" key="1">
    <citation type="journal article" date="2015" name="BMC Genomics">
        <title>Gene expression during zombie ant biting behavior reflects the complexity underlying fungal parasitic behavioral manipulation.</title>
        <authorList>
            <person name="de Bekker C."/>
            <person name="Ohm R.A."/>
            <person name="Loreto R.G."/>
            <person name="Sebastian A."/>
            <person name="Albert I."/>
            <person name="Merrow M."/>
            <person name="Brachmann A."/>
            <person name="Hughes D.P."/>
        </authorList>
    </citation>
    <scope>NUCLEOTIDE SEQUENCE [LARGE SCALE GENOMIC DNA]</scope>
    <source>
        <strain evidence="5 6">SC16a</strain>
    </source>
</reference>
<dbReference type="Proteomes" id="UP000037136">
    <property type="component" value="Unassembled WGS sequence"/>
</dbReference>
<organism evidence="5 6">
    <name type="scientific">Ophiocordyceps unilateralis</name>
    <name type="common">Zombie-ant fungus</name>
    <name type="synonym">Torrubia unilateralis</name>
    <dbReference type="NCBI Taxonomy" id="268505"/>
    <lineage>
        <taxon>Eukaryota</taxon>
        <taxon>Fungi</taxon>
        <taxon>Dikarya</taxon>
        <taxon>Ascomycota</taxon>
        <taxon>Pezizomycotina</taxon>
        <taxon>Sordariomycetes</taxon>
        <taxon>Hypocreomycetidae</taxon>
        <taxon>Hypocreales</taxon>
        <taxon>Ophiocordycipitaceae</taxon>
        <taxon>Ophiocordyceps</taxon>
    </lineage>
</organism>
<keyword evidence="6" id="KW-1185">Reference proteome</keyword>
<name>A0A2A9PC19_OPHUN</name>
<dbReference type="InterPro" id="IPR011993">
    <property type="entry name" value="PH-like_dom_sf"/>
</dbReference>
<dbReference type="AlphaFoldDB" id="A0A2A9PC19"/>
<dbReference type="InterPro" id="IPR039924">
    <property type="entry name" value="ICln/Lot5/Saf5"/>
</dbReference>
<dbReference type="OrthoDB" id="19714at2759"/>
<evidence type="ECO:0008006" key="7">
    <source>
        <dbReference type="Google" id="ProtNLM"/>
    </source>
</evidence>
<reference evidence="5 6" key="2">
    <citation type="journal article" date="2017" name="Sci. Rep.">
        <title>Ant-infecting Ophiocordyceps genomes reveal a high diversity of potential behavioral manipulation genes and a possible major role for enterotoxins.</title>
        <authorList>
            <person name="de Bekker C."/>
            <person name="Ohm R.A."/>
            <person name="Evans H.C."/>
            <person name="Brachmann A."/>
            <person name="Hughes D.P."/>
        </authorList>
    </citation>
    <scope>NUCLEOTIDE SEQUENCE [LARGE SCALE GENOMIC DNA]</scope>
    <source>
        <strain evidence="5 6">SC16a</strain>
    </source>
</reference>
<comment type="subcellular location">
    <subcellularLocation>
        <location evidence="2">Cytoplasm</location>
    </subcellularLocation>
    <subcellularLocation>
        <location evidence="1">Nucleus</location>
    </subcellularLocation>
</comment>
<evidence type="ECO:0000256" key="1">
    <source>
        <dbReference type="ARBA" id="ARBA00004123"/>
    </source>
</evidence>
<dbReference type="GO" id="GO:0045292">
    <property type="term" value="P:mRNA cis splicing, via spliceosome"/>
    <property type="evidence" value="ECO:0007669"/>
    <property type="project" value="TreeGrafter"/>
</dbReference>
<dbReference type="Gene3D" id="2.30.29.30">
    <property type="entry name" value="Pleckstrin-homology domain (PH domain)/Phosphotyrosine-binding domain (PTB)"/>
    <property type="match status" value="1"/>
</dbReference>
<gene>
    <name evidence="5" type="ORF">XA68_13751</name>
</gene>
<dbReference type="EMBL" id="LAZP02000298">
    <property type="protein sequence ID" value="PFH58366.1"/>
    <property type="molecule type" value="Genomic_DNA"/>
</dbReference>
<evidence type="ECO:0000256" key="3">
    <source>
        <dbReference type="ARBA" id="ARBA00022490"/>
    </source>
</evidence>
<evidence type="ECO:0000256" key="2">
    <source>
        <dbReference type="ARBA" id="ARBA00004496"/>
    </source>
</evidence>
<protein>
    <recommendedName>
        <fullName evidence="7">Protein LOT5</fullName>
    </recommendedName>
</protein>
<keyword evidence="3" id="KW-0963">Cytoplasm</keyword>
<comment type="caution">
    <text evidence="5">The sequence shown here is derived from an EMBL/GenBank/DDBJ whole genome shotgun (WGS) entry which is preliminary data.</text>
</comment>
<dbReference type="Pfam" id="PF03517">
    <property type="entry name" value="Voldacs"/>
    <property type="match status" value="1"/>
</dbReference>
<dbReference type="PANTHER" id="PTHR21399">
    <property type="entry name" value="CHLORIDE CONDUCTANCE REGULATORY PROTEIN ICLN"/>
    <property type="match status" value="1"/>
</dbReference>
<accession>A0A2A9PC19</accession>
<dbReference type="GO" id="GO:0005681">
    <property type="term" value="C:spliceosomal complex"/>
    <property type="evidence" value="ECO:0007669"/>
    <property type="project" value="TreeGrafter"/>
</dbReference>
<evidence type="ECO:0000313" key="6">
    <source>
        <dbReference type="Proteomes" id="UP000037136"/>
    </source>
</evidence>
<dbReference type="PANTHER" id="PTHR21399:SF0">
    <property type="entry name" value="METHYLOSOME SUBUNIT PICLN"/>
    <property type="match status" value="1"/>
</dbReference>
<dbReference type="STRING" id="268505.A0A2A9PC19"/>
<dbReference type="GO" id="GO:0034715">
    <property type="term" value="C:pICln-Sm protein complex"/>
    <property type="evidence" value="ECO:0007669"/>
    <property type="project" value="TreeGrafter"/>
</dbReference>
<proteinExistence type="predicted"/>
<dbReference type="GO" id="GO:0005829">
    <property type="term" value="C:cytosol"/>
    <property type="evidence" value="ECO:0007669"/>
    <property type="project" value="TreeGrafter"/>
</dbReference>